<dbReference type="EMBL" id="LWCA01000153">
    <property type="protein sequence ID" value="OAF70397.1"/>
    <property type="molecule type" value="Genomic_DNA"/>
</dbReference>
<accession>A0A177B7W9</accession>
<proteinExistence type="predicted"/>
<sequence>MNKWSQLDAVLHFCSTSKLDYITEVRAFEKIISKIIEEMDDSDNKKMVFLIEQLKISF</sequence>
<dbReference type="AlphaFoldDB" id="A0A177B7W9"/>
<keyword evidence="2" id="KW-1185">Reference proteome</keyword>
<name>A0A177B7W9_9BILA</name>
<comment type="caution">
    <text evidence="1">The sequence shown here is derived from an EMBL/GenBank/DDBJ whole genome shotgun (WGS) entry which is preliminary data.</text>
</comment>
<evidence type="ECO:0000313" key="1">
    <source>
        <dbReference type="EMBL" id="OAF70397.1"/>
    </source>
</evidence>
<reference evidence="1 2" key="1">
    <citation type="submission" date="2016-04" db="EMBL/GenBank/DDBJ databases">
        <title>The genome of Intoshia linei affirms orthonectids as highly simplified spiralians.</title>
        <authorList>
            <person name="Mikhailov K.V."/>
            <person name="Slusarev G.S."/>
            <person name="Nikitin M.A."/>
            <person name="Logacheva M.D."/>
            <person name="Penin A."/>
            <person name="Aleoshin V."/>
            <person name="Panchin Y.V."/>
        </authorList>
    </citation>
    <scope>NUCLEOTIDE SEQUENCE [LARGE SCALE GENOMIC DNA]</scope>
    <source>
        <strain evidence="1">Intl2013</strain>
        <tissue evidence="1">Whole animal</tissue>
    </source>
</reference>
<dbReference type="Proteomes" id="UP000078046">
    <property type="component" value="Unassembled WGS sequence"/>
</dbReference>
<evidence type="ECO:0000313" key="2">
    <source>
        <dbReference type="Proteomes" id="UP000078046"/>
    </source>
</evidence>
<protein>
    <submittedName>
        <fullName evidence="1">Uncharacterized protein</fullName>
    </submittedName>
</protein>
<organism evidence="1 2">
    <name type="scientific">Intoshia linei</name>
    <dbReference type="NCBI Taxonomy" id="1819745"/>
    <lineage>
        <taxon>Eukaryota</taxon>
        <taxon>Metazoa</taxon>
        <taxon>Spiralia</taxon>
        <taxon>Lophotrochozoa</taxon>
        <taxon>Mesozoa</taxon>
        <taxon>Orthonectida</taxon>
        <taxon>Rhopaluridae</taxon>
        <taxon>Intoshia</taxon>
    </lineage>
</organism>
<gene>
    <name evidence="1" type="ORF">A3Q56_01829</name>
</gene>